<gene>
    <name evidence="5" type="ORF">EFK50_07375</name>
</gene>
<dbReference type="Gene3D" id="3.40.50.150">
    <property type="entry name" value="Vaccinia Virus protein VP39"/>
    <property type="match status" value="1"/>
</dbReference>
<dbReference type="CDD" id="cd02440">
    <property type="entry name" value="AdoMet_MTases"/>
    <property type="match status" value="1"/>
</dbReference>
<dbReference type="InterPro" id="IPR029063">
    <property type="entry name" value="SAM-dependent_MTases_sf"/>
</dbReference>
<dbReference type="RefSeq" id="WP_123226916.1">
    <property type="nucleotide sequence ID" value="NZ_RJSE01000005.1"/>
</dbReference>
<feature type="domain" description="Methyltransferase" evidence="4">
    <location>
        <begin position="42"/>
        <end position="133"/>
    </location>
</feature>
<evidence type="ECO:0000313" key="6">
    <source>
        <dbReference type="Proteomes" id="UP000267128"/>
    </source>
</evidence>
<keyword evidence="6" id="KW-1185">Reference proteome</keyword>
<dbReference type="GO" id="GO:0008168">
    <property type="term" value="F:methyltransferase activity"/>
    <property type="evidence" value="ECO:0007669"/>
    <property type="project" value="UniProtKB-KW"/>
</dbReference>
<evidence type="ECO:0000256" key="3">
    <source>
        <dbReference type="ARBA" id="ARBA00022691"/>
    </source>
</evidence>
<dbReference type="PANTHER" id="PTHR43464:SF19">
    <property type="entry name" value="UBIQUINONE BIOSYNTHESIS O-METHYLTRANSFERASE, MITOCHONDRIAL"/>
    <property type="match status" value="1"/>
</dbReference>
<sequence length="205" mass="21970">MNERYSQATWDARYRESDRVWSGNPNPRLVEHVTGLTPGDALDVGAGEGADSVWLARQGWQVTALDISPVALDRTRTHAEESGVTVATVQHDLLGDAPLPGSYDLVSAQFWHPPLDRFADFRDVLGAAVRPGGMLLVVGHHPADLSTGLRDGHGHAELLFTPEKVAALFAGDAWEVRVAAAPTREVAGADGPVTVTDSVLLAVRR</sequence>
<dbReference type="SUPFAM" id="SSF53335">
    <property type="entry name" value="S-adenosyl-L-methionine-dependent methyltransferases"/>
    <property type="match status" value="1"/>
</dbReference>
<organism evidence="5 6">
    <name type="scientific">Nocardioides marmoriginsengisoli</name>
    <dbReference type="NCBI Taxonomy" id="661483"/>
    <lineage>
        <taxon>Bacteria</taxon>
        <taxon>Bacillati</taxon>
        <taxon>Actinomycetota</taxon>
        <taxon>Actinomycetes</taxon>
        <taxon>Propionibacteriales</taxon>
        <taxon>Nocardioidaceae</taxon>
        <taxon>Nocardioides</taxon>
    </lineage>
</organism>
<dbReference type="AlphaFoldDB" id="A0A3N0CLQ2"/>
<proteinExistence type="predicted"/>
<dbReference type="OrthoDB" id="9786503at2"/>
<evidence type="ECO:0000259" key="4">
    <source>
        <dbReference type="Pfam" id="PF13649"/>
    </source>
</evidence>
<comment type="caution">
    <text evidence="5">The sequence shown here is derived from an EMBL/GenBank/DDBJ whole genome shotgun (WGS) entry which is preliminary data.</text>
</comment>
<evidence type="ECO:0000313" key="5">
    <source>
        <dbReference type="EMBL" id="RNL64340.1"/>
    </source>
</evidence>
<dbReference type="GO" id="GO:0032259">
    <property type="term" value="P:methylation"/>
    <property type="evidence" value="ECO:0007669"/>
    <property type="project" value="UniProtKB-KW"/>
</dbReference>
<reference evidence="5 6" key="1">
    <citation type="submission" date="2018-11" db="EMBL/GenBank/DDBJ databases">
        <authorList>
            <person name="Li F."/>
        </authorList>
    </citation>
    <scope>NUCLEOTIDE SEQUENCE [LARGE SCALE GENOMIC DNA]</scope>
    <source>
        <strain evidence="5 6">Gsoil 097</strain>
    </source>
</reference>
<keyword evidence="3" id="KW-0949">S-adenosyl-L-methionine</keyword>
<keyword evidence="1 5" id="KW-0489">Methyltransferase</keyword>
<name>A0A3N0CLQ2_9ACTN</name>
<keyword evidence="2 5" id="KW-0808">Transferase</keyword>
<dbReference type="InterPro" id="IPR041698">
    <property type="entry name" value="Methyltransf_25"/>
</dbReference>
<evidence type="ECO:0000256" key="1">
    <source>
        <dbReference type="ARBA" id="ARBA00022603"/>
    </source>
</evidence>
<accession>A0A3N0CLQ2</accession>
<dbReference type="PANTHER" id="PTHR43464">
    <property type="entry name" value="METHYLTRANSFERASE"/>
    <property type="match status" value="1"/>
</dbReference>
<evidence type="ECO:0000256" key="2">
    <source>
        <dbReference type="ARBA" id="ARBA00022679"/>
    </source>
</evidence>
<protein>
    <submittedName>
        <fullName evidence="5">Methyltransferase domain-containing protein</fullName>
    </submittedName>
</protein>
<dbReference type="Pfam" id="PF13649">
    <property type="entry name" value="Methyltransf_25"/>
    <property type="match status" value="1"/>
</dbReference>
<dbReference type="Proteomes" id="UP000267128">
    <property type="component" value="Unassembled WGS sequence"/>
</dbReference>
<dbReference type="EMBL" id="RJSE01000005">
    <property type="protein sequence ID" value="RNL64340.1"/>
    <property type="molecule type" value="Genomic_DNA"/>
</dbReference>